<keyword evidence="3" id="KW-1185">Reference proteome</keyword>
<organism evidence="2 3">
    <name type="scientific">Crucibulum laeve</name>
    <dbReference type="NCBI Taxonomy" id="68775"/>
    <lineage>
        <taxon>Eukaryota</taxon>
        <taxon>Fungi</taxon>
        <taxon>Dikarya</taxon>
        <taxon>Basidiomycota</taxon>
        <taxon>Agaricomycotina</taxon>
        <taxon>Agaricomycetes</taxon>
        <taxon>Agaricomycetidae</taxon>
        <taxon>Agaricales</taxon>
        <taxon>Agaricineae</taxon>
        <taxon>Nidulariaceae</taxon>
        <taxon>Crucibulum</taxon>
    </lineage>
</organism>
<name>A0A5C3MED5_9AGAR</name>
<dbReference type="AlphaFoldDB" id="A0A5C3MED5"/>
<sequence length="625" mass="70281">MASTDLLYFRAVLTRIKSQRSLISGHGREKRTSILALQPFTSHSLGSDPNGKPITQVPCSNVVGRGTGITACPNVGLLACSRPSWVVENRKPVFSERKVELSSSAPHRLWGDVPAYDCFEVNHNEGLDQSKSDFKLCFTAAEDIRNLVQTVNGLPKDYRGKCDILFNNMDSIVVNRNLLILYVLLTPGPSIEESAELATHLIYSAALTPSGAAYVRRCVQRLYGEGPRDGDMSFQSCLKTRGRGKITSVQTTAGIKRPREMFLSNYELPKAMKSFRGALLDHAREDDRQRMLTGFKPAHRVGLNRFWNVGILSPFGLYTGSFTEPNRLLFSAQGEWLGQGDHNPLHGWDVASVRDTGLKHDVNPADIMGCLFFHVKDELQEFTSRMKDFNVDIHFTQYDSRVLSKGISTGVLAVFEDEYFDRIDMSNMADYIGIGECLADWGPLLNRMNPHAALLMHSKYWHHDHPSATALYNPRILDVLKERCRTLPAIESQLQKIFAQGPQSPALYRLVESMDAFVDHEDSFLEYLEGQHTAVIADNLGLRLREVNHIHAKRLGVPLHAHDQKLPDLTKQEFYDQFTLGGADFPLRFIEFESFAQGWEWTGSNDDGLDAVRNYTNFLLLGLAD</sequence>
<dbReference type="Pfam" id="PF14737">
    <property type="entry name" value="DUF4470"/>
    <property type="match status" value="1"/>
</dbReference>
<accession>A0A5C3MED5</accession>
<proteinExistence type="predicted"/>
<dbReference type="Proteomes" id="UP000308652">
    <property type="component" value="Unassembled WGS sequence"/>
</dbReference>
<evidence type="ECO:0000313" key="2">
    <source>
        <dbReference type="EMBL" id="TFK39511.1"/>
    </source>
</evidence>
<gene>
    <name evidence="2" type="ORF">BDQ12DRAFT_603633</name>
</gene>
<dbReference type="STRING" id="68775.A0A5C3MED5"/>
<feature type="domain" description="DUF4470" evidence="1">
    <location>
        <begin position="109"/>
        <end position="206"/>
    </location>
</feature>
<evidence type="ECO:0000259" key="1">
    <source>
        <dbReference type="Pfam" id="PF14737"/>
    </source>
</evidence>
<reference evidence="2 3" key="1">
    <citation type="journal article" date="2019" name="Nat. Ecol. Evol.">
        <title>Megaphylogeny resolves global patterns of mushroom evolution.</title>
        <authorList>
            <person name="Varga T."/>
            <person name="Krizsan K."/>
            <person name="Foldi C."/>
            <person name="Dima B."/>
            <person name="Sanchez-Garcia M."/>
            <person name="Sanchez-Ramirez S."/>
            <person name="Szollosi G.J."/>
            <person name="Szarkandi J.G."/>
            <person name="Papp V."/>
            <person name="Albert L."/>
            <person name="Andreopoulos W."/>
            <person name="Angelini C."/>
            <person name="Antonin V."/>
            <person name="Barry K.W."/>
            <person name="Bougher N.L."/>
            <person name="Buchanan P."/>
            <person name="Buyck B."/>
            <person name="Bense V."/>
            <person name="Catcheside P."/>
            <person name="Chovatia M."/>
            <person name="Cooper J."/>
            <person name="Damon W."/>
            <person name="Desjardin D."/>
            <person name="Finy P."/>
            <person name="Geml J."/>
            <person name="Haridas S."/>
            <person name="Hughes K."/>
            <person name="Justo A."/>
            <person name="Karasinski D."/>
            <person name="Kautmanova I."/>
            <person name="Kiss B."/>
            <person name="Kocsube S."/>
            <person name="Kotiranta H."/>
            <person name="LaButti K.M."/>
            <person name="Lechner B.E."/>
            <person name="Liimatainen K."/>
            <person name="Lipzen A."/>
            <person name="Lukacs Z."/>
            <person name="Mihaltcheva S."/>
            <person name="Morgado L.N."/>
            <person name="Niskanen T."/>
            <person name="Noordeloos M.E."/>
            <person name="Ohm R.A."/>
            <person name="Ortiz-Santana B."/>
            <person name="Ovrebo C."/>
            <person name="Racz N."/>
            <person name="Riley R."/>
            <person name="Savchenko A."/>
            <person name="Shiryaev A."/>
            <person name="Soop K."/>
            <person name="Spirin V."/>
            <person name="Szebenyi C."/>
            <person name="Tomsovsky M."/>
            <person name="Tulloss R.E."/>
            <person name="Uehling J."/>
            <person name="Grigoriev I.V."/>
            <person name="Vagvolgyi C."/>
            <person name="Papp T."/>
            <person name="Martin F.M."/>
            <person name="Miettinen O."/>
            <person name="Hibbett D.S."/>
            <person name="Nagy L.G."/>
        </authorList>
    </citation>
    <scope>NUCLEOTIDE SEQUENCE [LARGE SCALE GENOMIC DNA]</scope>
    <source>
        <strain evidence="2 3">CBS 166.37</strain>
    </source>
</reference>
<dbReference type="EMBL" id="ML213599">
    <property type="protein sequence ID" value="TFK39511.1"/>
    <property type="molecule type" value="Genomic_DNA"/>
</dbReference>
<protein>
    <recommendedName>
        <fullName evidence="1">DUF4470 domain-containing protein</fullName>
    </recommendedName>
</protein>
<dbReference type="InterPro" id="IPR027974">
    <property type="entry name" value="DUF4470"/>
</dbReference>
<dbReference type="OrthoDB" id="5282002at2759"/>
<evidence type="ECO:0000313" key="3">
    <source>
        <dbReference type="Proteomes" id="UP000308652"/>
    </source>
</evidence>